<protein>
    <recommendedName>
        <fullName evidence="7">RRM domain-containing protein</fullName>
    </recommendedName>
</protein>
<dbReference type="PANTHER" id="PTHR48030:SF3">
    <property type="entry name" value="SPLICING FACTOR 3B SUBUNIT 4"/>
    <property type="match status" value="1"/>
</dbReference>
<evidence type="ECO:0000256" key="5">
    <source>
        <dbReference type="ARBA" id="ARBA00023242"/>
    </source>
</evidence>
<dbReference type="AlphaFoldDB" id="A0A4P9Y0D1"/>
<feature type="non-terminal residue" evidence="8">
    <location>
        <position position="1"/>
    </location>
</feature>
<comment type="subcellular location">
    <subcellularLocation>
        <location evidence="1">Nucleus</location>
    </subcellularLocation>
</comment>
<dbReference type="InterPro" id="IPR000504">
    <property type="entry name" value="RRM_dom"/>
</dbReference>
<gene>
    <name evidence="8" type="ORF">BJ684DRAFT_591</name>
</gene>
<comment type="similarity">
    <text evidence="2">Belongs to the SF3B4 family.</text>
</comment>
<dbReference type="GO" id="GO:0003723">
    <property type="term" value="F:RNA binding"/>
    <property type="evidence" value="ECO:0007669"/>
    <property type="project" value="UniProtKB-UniRule"/>
</dbReference>
<accession>A0A4P9Y0D1</accession>
<evidence type="ECO:0000256" key="1">
    <source>
        <dbReference type="ARBA" id="ARBA00004123"/>
    </source>
</evidence>
<reference evidence="9" key="1">
    <citation type="journal article" date="2018" name="Nat. Microbiol.">
        <title>Leveraging single-cell genomics to expand the fungal tree of life.</title>
        <authorList>
            <person name="Ahrendt S.R."/>
            <person name="Quandt C.A."/>
            <person name="Ciobanu D."/>
            <person name="Clum A."/>
            <person name="Salamov A."/>
            <person name="Andreopoulos B."/>
            <person name="Cheng J.F."/>
            <person name="Woyke T."/>
            <person name="Pelin A."/>
            <person name="Henrissat B."/>
            <person name="Reynolds N.K."/>
            <person name="Benny G.L."/>
            <person name="Smith M.E."/>
            <person name="James T.Y."/>
            <person name="Grigoriev I.V."/>
        </authorList>
    </citation>
    <scope>NUCLEOTIDE SEQUENCE [LARGE SCALE GENOMIC DNA]</scope>
</reference>
<dbReference type="CDD" id="cd12335">
    <property type="entry name" value="RRM2_SF3B4"/>
    <property type="match status" value="1"/>
</dbReference>
<name>A0A4P9Y0D1_9FUNG</name>
<feature type="domain" description="RRM" evidence="7">
    <location>
        <begin position="1"/>
        <end position="72"/>
    </location>
</feature>
<feature type="domain" description="RRM" evidence="7">
    <location>
        <begin position="81"/>
        <end position="161"/>
    </location>
</feature>
<dbReference type="PROSITE" id="PS50102">
    <property type="entry name" value="RRM"/>
    <property type="match status" value="2"/>
</dbReference>
<evidence type="ECO:0000313" key="8">
    <source>
        <dbReference type="EMBL" id="RKP11481.1"/>
    </source>
</evidence>
<dbReference type="InterPro" id="IPR012677">
    <property type="entry name" value="Nucleotide-bd_a/b_plait_sf"/>
</dbReference>
<proteinExistence type="inferred from homology"/>
<dbReference type="FunFam" id="3.30.70.330:FF:000895">
    <property type="entry name" value="Hsh49p"/>
    <property type="match status" value="1"/>
</dbReference>
<evidence type="ECO:0000256" key="4">
    <source>
        <dbReference type="ARBA" id="ARBA00022884"/>
    </source>
</evidence>
<sequence length="185" mass="20468">LEEKCNEKLLTELFVQAGPVVRVFMPKDRVTQVHQGFAFVEMGSEEDADYAIRIMHGIHLHGRPIRVNKSQQDPRSLDVGANLFIGNLDAGSIDEKVLFDTFSVFGTIIHPPKLARDLETGASLGYGFVSYDSFEAADAAIEGMHGQFLANKPCTVDYAYKKDGRGERHGSQAERLLASQAQKNQ</sequence>
<dbReference type="GO" id="GO:0005686">
    <property type="term" value="C:U2 snRNP"/>
    <property type="evidence" value="ECO:0007669"/>
    <property type="project" value="UniProtKB-ARBA"/>
</dbReference>
<evidence type="ECO:0000256" key="3">
    <source>
        <dbReference type="ARBA" id="ARBA00022737"/>
    </source>
</evidence>
<dbReference type="InterPro" id="IPR035979">
    <property type="entry name" value="RBD_domain_sf"/>
</dbReference>
<dbReference type="InterPro" id="IPR034159">
    <property type="entry name" value="SF3B4_RRM2"/>
</dbReference>
<dbReference type="InterPro" id="IPR034158">
    <property type="entry name" value="SF3B4_RRM1"/>
</dbReference>
<keyword evidence="9" id="KW-1185">Reference proteome</keyword>
<dbReference type="GO" id="GO:0048026">
    <property type="term" value="P:positive regulation of mRNA splicing, via spliceosome"/>
    <property type="evidence" value="ECO:0007669"/>
    <property type="project" value="TreeGrafter"/>
</dbReference>
<dbReference type="SUPFAM" id="SSF54928">
    <property type="entry name" value="RNA-binding domain, RBD"/>
    <property type="match status" value="1"/>
</dbReference>
<dbReference type="InterPro" id="IPR052084">
    <property type="entry name" value="SF3B4_spliceosome_assoc"/>
</dbReference>
<dbReference type="SMART" id="SM00360">
    <property type="entry name" value="RRM"/>
    <property type="match status" value="2"/>
</dbReference>
<dbReference type="GO" id="GO:0071011">
    <property type="term" value="C:precatalytic spliceosome"/>
    <property type="evidence" value="ECO:0007669"/>
    <property type="project" value="TreeGrafter"/>
</dbReference>
<dbReference type="EMBL" id="KZ988875">
    <property type="protein sequence ID" value="RKP11481.1"/>
    <property type="molecule type" value="Genomic_DNA"/>
</dbReference>
<dbReference type="Pfam" id="PF00076">
    <property type="entry name" value="RRM_1"/>
    <property type="match status" value="2"/>
</dbReference>
<dbReference type="OrthoDB" id="10259687at2759"/>
<feature type="non-terminal residue" evidence="8">
    <location>
        <position position="185"/>
    </location>
</feature>
<keyword evidence="4 6" id="KW-0694">RNA-binding</keyword>
<dbReference type="CDD" id="cd12334">
    <property type="entry name" value="RRM1_SF3B4"/>
    <property type="match status" value="1"/>
</dbReference>
<dbReference type="Gene3D" id="3.30.70.330">
    <property type="match status" value="2"/>
</dbReference>
<evidence type="ECO:0000256" key="6">
    <source>
        <dbReference type="PROSITE-ProRule" id="PRU00176"/>
    </source>
</evidence>
<evidence type="ECO:0000256" key="2">
    <source>
        <dbReference type="ARBA" id="ARBA00008363"/>
    </source>
</evidence>
<keyword evidence="3" id="KW-0677">Repeat</keyword>
<dbReference type="GO" id="GO:0005730">
    <property type="term" value="C:nucleolus"/>
    <property type="evidence" value="ECO:0007669"/>
    <property type="project" value="TreeGrafter"/>
</dbReference>
<dbReference type="GO" id="GO:0000398">
    <property type="term" value="P:mRNA splicing, via spliceosome"/>
    <property type="evidence" value="ECO:0007669"/>
    <property type="project" value="UniProtKB-ARBA"/>
</dbReference>
<organism evidence="8 9">
    <name type="scientific">Piptocephalis cylindrospora</name>
    <dbReference type="NCBI Taxonomy" id="1907219"/>
    <lineage>
        <taxon>Eukaryota</taxon>
        <taxon>Fungi</taxon>
        <taxon>Fungi incertae sedis</taxon>
        <taxon>Zoopagomycota</taxon>
        <taxon>Zoopagomycotina</taxon>
        <taxon>Zoopagomycetes</taxon>
        <taxon>Zoopagales</taxon>
        <taxon>Piptocephalidaceae</taxon>
        <taxon>Piptocephalis</taxon>
    </lineage>
</organism>
<evidence type="ECO:0000313" key="9">
    <source>
        <dbReference type="Proteomes" id="UP000267251"/>
    </source>
</evidence>
<evidence type="ECO:0000259" key="7">
    <source>
        <dbReference type="PROSITE" id="PS50102"/>
    </source>
</evidence>
<dbReference type="Proteomes" id="UP000267251">
    <property type="component" value="Unassembled WGS sequence"/>
</dbReference>
<dbReference type="PANTHER" id="PTHR48030">
    <property type="entry name" value="SPLICING FACTOR 3B SUBUNIT 4"/>
    <property type="match status" value="1"/>
</dbReference>
<keyword evidence="5" id="KW-0539">Nucleus</keyword>